<dbReference type="InterPro" id="IPR018376">
    <property type="entry name" value="Enoyl-CoA_hyd/isom_CS"/>
</dbReference>
<evidence type="ECO:0000313" key="2">
    <source>
        <dbReference type="EMBL" id="KKM64411.1"/>
    </source>
</evidence>
<dbReference type="GO" id="GO:0003824">
    <property type="term" value="F:catalytic activity"/>
    <property type="evidence" value="ECO:0007669"/>
    <property type="project" value="InterPro"/>
</dbReference>
<dbReference type="CDD" id="cd06558">
    <property type="entry name" value="crotonase-like"/>
    <property type="match status" value="1"/>
</dbReference>
<comment type="caution">
    <text evidence="2">The sequence shown here is derived from an EMBL/GenBank/DDBJ whole genome shotgun (WGS) entry which is preliminary data.</text>
</comment>
<dbReference type="EMBL" id="LAZR01010905">
    <property type="protein sequence ID" value="KKM64411.1"/>
    <property type="molecule type" value="Genomic_DNA"/>
</dbReference>
<accession>A0A0F9JPT0</accession>
<evidence type="ECO:0000256" key="1">
    <source>
        <dbReference type="ARBA" id="ARBA00005254"/>
    </source>
</evidence>
<protein>
    <recommendedName>
        <fullName evidence="3">Enoyl-CoA hydratase/isomerase family protein</fullName>
    </recommendedName>
</protein>
<comment type="similarity">
    <text evidence="1">Belongs to the enoyl-CoA hydratase/isomerase family.</text>
</comment>
<organism evidence="2">
    <name type="scientific">marine sediment metagenome</name>
    <dbReference type="NCBI Taxonomy" id="412755"/>
    <lineage>
        <taxon>unclassified sequences</taxon>
        <taxon>metagenomes</taxon>
        <taxon>ecological metagenomes</taxon>
    </lineage>
</organism>
<dbReference type="Pfam" id="PF00378">
    <property type="entry name" value="ECH_1"/>
    <property type="match status" value="1"/>
</dbReference>
<dbReference type="PANTHER" id="PTHR43802:SF1">
    <property type="entry name" value="IP11341P-RELATED"/>
    <property type="match status" value="1"/>
</dbReference>
<dbReference type="Gene3D" id="3.90.226.10">
    <property type="entry name" value="2-enoyl-CoA Hydratase, Chain A, domain 1"/>
    <property type="match status" value="1"/>
</dbReference>
<dbReference type="SUPFAM" id="SSF52096">
    <property type="entry name" value="ClpP/crotonase"/>
    <property type="match status" value="1"/>
</dbReference>
<gene>
    <name evidence="2" type="ORF">LCGC14_1501690</name>
</gene>
<reference evidence="2" key="1">
    <citation type="journal article" date="2015" name="Nature">
        <title>Complex archaea that bridge the gap between prokaryotes and eukaryotes.</title>
        <authorList>
            <person name="Spang A."/>
            <person name="Saw J.H."/>
            <person name="Jorgensen S.L."/>
            <person name="Zaremba-Niedzwiedzka K."/>
            <person name="Martijn J."/>
            <person name="Lind A.E."/>
            <person name="van Eijk R."/>
            <person name="Schleper C."/>
            <person name="Guy L."/>
            <person name="Ettema T.J."/>
        </authorList>
    </citation>
    <scope>NUCLEOTIDE SEQUENCE</scope>
</reference>
<dbReference type="PROSITE" id="PS00166">
    <property type="entry name" value="ENOYL_COA_HYDRATASE"/>
    <property type="match status" value="1"/>
</dbReference>
<proteinExistence type="inferred from homology"/>
<evidence type="ECO:0008006" key="3">
    <source>
        <dbReference type="Google" id="ProtNLM"/>
    </source>
</evidence>
<sequence>MSFKTILYEAKNKIGYITLNRPEKHNAMNYQMLDDLDAVFDHAEADKSVNAIVLKGSGKSFCSGYDLGGSYYTTPPEGGWTYRKLYDILEKKIYAKYIRIWKFPKPTLAQIHGHCLAAGCYLQLLCDISIAADDANLGHPATRGGFSTSMPLWQVYLGIKKARYLLMTGITIDGKEAERIGLVSLSVPREQLEEKVNEIATRLADVPPNGALHGKTTLNTALEIMGVNTLFSYHGQRNKNVRLIFR</sequence>
<dbReference type="AlphaFoldDB" id="A0A0F9JPT0"/>
<dbReference type="InterPro" id="IPR001753">
    <property type="entry name" value="Enoyl-CoA_hydra/iso"/>
</dbReference>
<name>A0A0F9JPT0_9ZZZZ</name>
<dbReference type="PANTHER" id="PTHR43802">
    <property type="entry name" value="ENOYL-COA HYDRATASE"/>
    <property type="match status" value="1"/>
</dbReference>
<dbReference type="InterPro" id="IPR029045">
    <property type="entry name" value="ClpP/crotonase-like_dom_sf"/>
</dbReference>